<dbReference type="Gene3D" id="3.40.1000.10">
    <property type="entry name" value="Mog1/PsbP, alpha/beta/alpha sandwich"/>
    <property type="match status" value="1"/>
</dbReference>
<dbReference type="InterPro" id="IPR016123">
    <property type="entry name" value="Mog1/PsbP_a/b/a-sand"/>
</dbReference>
<comment type="caution">
    <text evidence="3">The sequence shown here is derived from an EMBL/GenBank/DDBJ whole genome shotgun (WGS) entry which is preliminary data.</text>
</comment>
<dbReference type="EMBL" id="BRYB01002399">
    <property type="protein sequence ID" value="GMI19033.1"/>
    <property type="molecule type" value="Genomic_DNA"/>
</dbReference>
<dbReference type="Pfam" id="PF01789">
    <property type="entry name" value="PsbP"/>
    <property type="match status" value="1"/>
</dbReference>
<dbReference type="SUPFAM" id="SSF55724">
    <property type="entry name" value="Mog1p/PsbP-like"/>
    <property type="match status" value="1"/>
</dbReference>
<sequence>MMPPLLALLLLLPLCSPLSLPASAPRRAFLRSAPAALVPLVAFSAPPPSLASLPTDETTLVTSRLGGLLEKYQDSRGGWRLMSPTNWNKFEGNADLGYDVKWQDLIAPIETVKVTSAATALKSIDELGEAEAVGGKLAAKRSAKVQSVAVRSTDGIVFYTFDLTVGEGKEAVHQLLSLSVNKGKIWFCEAMSGDKNWGKRKEMYENILGSFMPKLT</sequence>
<feature type="chain" id="PRO_5045205640" description="PsbP C-terminal domain-containing protein" evidence="1">
    <location>
        <begin position="18"/>
        <end position="216"/>
    </location>
</feature>
<name>A0ABQ6M3T1_9STRA</name>
<keyword evidence="1" id="KW-0732">Signal</keyword>
<protein>
    <recommendedName>
        <fullName evidence="2">PsbP C-terminal domain-containing protein</fullName>
    </recommendedName>
</protein>
<feature type="signal peptide" evidence="1">
    <location>
        <begin position="1"/>
        <end position="17"/>
    </location>
</feature>
<dbReference type="Proteomes" id="UP001165060">
    <property type="component" value="Unassembled WGS sequence"/>
</dbReference>
<evidence type="ECO:0000313" key="3">
    <source>
        <dbReference type="EMBL" id="GMI19033.1"/>
    </source>
</evidence>
<evidence type="ECO:0000259" key="2">
    <source>
        <dbReference type="Pfam" id="PF01789"/>
    </source>
</evidence>
<dbReference type="InterPro" id="IPR002683">
    <property type="entry name" value="PsbP_C"/>
</dbReference>
<evidence type="ECO:0000313" key="4">
    <source>
        <dbReference type="Proteomes" id="UP001165060"/>
    </source>
</evidence>
<reference evidence="3 4" key="1">
    <citation type="journal article" date="2023" name="Commun. Biol.">
        <title>Genome analysis of Parmales, the sister group of diatoms, reveals the evolutionary specialization of diatoms from phago-mixotrophs to photoautotrophs.</title>
        <authorList>
            <person name="Ban H."/>
            <person name="Sato S."/>
            <person name="Yoshikawa S."/>
            <person name="Yamada K."/>
            <person name="Nakamura Y."/>
            <person name="Ichinomiya M."/>
            <person name="Sato N."/>
            <person name="Blanc-Mathieu R."/>
            <person name="Endo H."/>
            <person name="Kuwata A."/>
            <person name="Ogata H."/>
        </authorList>
    </citation>
    <scope>NUCLEOTIDE SEQUENCE [LARGE SCALE GENOMIC DNA]</scope>
</reference>
<evidence type="ECO:0000256" key="1">
    <source>
        <dbReference type="SAM" id="SignalP"/>
    </source>
</evidence>
<dbReference type="PANTHER" id="PTHR31407">
    <property type="match status" value="1"/>
</dbReference>
<feature type="domain" description="PsbP C-terminal" evidence="2">
    <location>
        <begin position="69"/>
        <end position="211"/>
    </location>
</feature>
<dbReference type="PANTHER" id="PTHR31407:SF16">
    <property type="entry name" value="PSBP DOMAIN-CONTAINING PROTEIN 7, CHLOROPLASTIC"/>
    <property type="match status" value="1"/>
</dbReference>
<organism evidence="3 4">
    <name type="scientific">Tetraparma gracilis</name>
    <dbReference type="NCBI Taxonomy" id="2962635"/>
    <lineage>
        <taxon>Eukaryota</taxon>
        <taxon>Sar</taxon>
        <taxon>Stramenopiles</taxon>
        <taxon>Ochrophyta</taxon>
        <taxon>Bolidophyceae</taxon>
        <taxon>Parmales</taxon>
        <taxon>Triparmaceae</taxon>
        <taxon>Tetraparma</taxon>
    </lineage>
</organism>
<proteinExistence type="predicted"/>
<gene>
    <name evidence="3" type="ORF">TeGR_g4345</name>
</gene>
<keyword evidence="4" id="KW-1185">Reference proteome</keyword>
<accession>A0ABQ6M3T1</accession>